<dbReference type="Proteomes" id="UP000623467">
    <property type="component" value="Unassembled WGS sequence"/>
</dbReference>
<accession>A0A8H6XT58</accession>
<evidence type="ECO:0000259" key="1">
    <source>
        <dbReference type="Pfam" id="PF01738"/>
    </source>
</evidence>
<dbReference type="PANTHER" id="PTHR17630">
    <property type="entry name" value="DIENELACTONE HYDROLASE"/>
    <property type="match status" value="1"/>
</dbReference>
<dbReference type="Gene3D" id="3.40.50.1820">
    <property type="entry name" value="alpha/beta hydrolase"/>
    <property type="match status" value="1"/>
</dbReference>
<dbReference type="InterPro" id="IPR002925">
    <property type="entry name" value="Dienelactn_hydro"/>
</dbReference>
<dbReference type="SUPFAM" id="SSF53474">
    <property type="entry name" value="alpha/beta-Hydrolases"/>
    <property type="match status" value="1"/>
</dbReference>
<organism evidence="2 3">
    <name type="scientific">Mycena sanguinolenta</name>
    <dbReference type="NCBI Taxonomy" id="230812"/>
    <lineage>
        <taxon>Eukaryota</taxon>
        <taxon>Fungi</taxon>
        <taxon>Dikarya</taxon>
        <taxon>Basidiomycota</taxon>
        <taxon>Agaricomycotina</taxon>
        <taxon>Agaricomycetes</taxon>
        <taxon>Agaricomycetidae</taxon>
        <taxon>Agaricales</taxon>
        <taxon>Marasmiineae</taxon>
        <taxon>Mycenaceae</taxon>
        <taxon>Mycena</taxon>
    </lineage>
</organism>
<protein>
    <submittedName>
        <fullName evidence="2">DLH domain-containing protein</fullName>
    </submittedName>
</protein>
<keyword evidence="3" id="KW-1185">Reference proteome</keyword>
<dbReference type="EMBL" id="JACAZH010000019">
    <property type="protein sequence ID" value="KAF7346274.1"/>
    <property type="molecule type" value="Genomic_DNA"/>
</dbReference>
<sequence>MSACSGIGIFAGYKTLSLIRAGSGCASRAFVITNFEDASVGFMNLQGSVLEGEPTGVIAEDGAYFASGGNPDSKRAVIFLTDIFGLKLRNSKILADQFAQHLKCDVWIPDLFAGHPPVTEAQMKSLPDRAGVKMGFFDIVKLIFVVLPSIPSLFISNRKSVVDGRTTSLVKKVKETKGYEKIGAIGYCFGGGVATRVGSSTTLFDSIVLVHPSAPTDAQLNAIKAPTAWAQPEDDMGIKPARLEEIKALYEERKKKEDYESEITVYKGCAHGFGARPNLTYPDVKEGFEKAFQQAVDWFNKTIPA</sequence>
<dbReference type="InterPro" id="IPR029058">
    <property type="entry name" value="AB_hydrolase_fold"/>
</dbReference>
<gene>
    <name evidence="2" type="ORF">MSAN_01854600</name>
</gene>
<dbReference type="OrthoDB" id="10019231at2759"/>
<evidence type="ECO:0000313" key="2">
    <source>
        <dbReference type="EMBL" id="KAF7346274.1"/>
    </source>
</evidence>
<name>A0A8H6XT58_9AGAR</name>
<dbReference type="GO" id="GO:0016787">
    <property type="term" value="F:hydrolase activity"/>
    <property type="evidence" value="ECO:0007669"/>
    <property type="project" value="InterPro"/>
</dbReference>
<feature type="domain" description="Dienelactone hydrolase" evidence="1">
    <location>
        <begin position="63"/>
        <end position="301"/>
    </location>
</feature>
<dbReference type="Pfam" id="PF01738">
    <property type="entry name" value="DLH"/>
    <property type="match status" value="1"/>
</dbReference>
<reference evidence="2" key="1">
    <citation type="submission" date="2020-05" db="EMBL/GenBank/DDBJ databases">
        <title>Mycena genomes resolve the evolution of fungal bioluminescence.</title>
        <authorList>
            <person name="Tsai I.J."/>
        </authorList>
    </citation>
    <scope>NUCLEOTIDE SEQUENCE</scope>
    <source>
        <strain evidence="2">160909Yilan</strain>
    </source>
</reference>
<comment type="caution">
    <text evidence="2">The sequence shown here is derived from an EMBL/GenBank/DDBJ whole genome shotgun (WGS) entry which is preliminary data.</text>
</comment>
<dbReference type="PANTHER" id="PTHR17630:SF44">
    <property type="entry name" value="PROTEIN AIM2"/>
    <property type="match status" value="1"/>
</dbReference>
<proteinExistence type="predicted"/>
<dbReference type="AlphaFoldDB" id="A0A8H6XT58"/>
<evidence type="ECO:0000313" key="3">
    <source>
        <dbReference type="Proteomes" id="UP000623467"/>
    </source>
</evidence>